<dbReference type="Pfam" id="PF01569">
    <property type="entry name" value="PAP2"/>
    <property type="match status" value="1"/>
</dbReference>
<evidence type="ECO:0000256" key="5">
    <source>
        <dbReference type="ARBA" id="ARBA00023136"/>
    </source>
</evidence>
<feature type="transmembrane region" description="Helical" evidence="6">
    <location>
        <begin position="12"/>
        <end position="32"/>
    </location>
</feature>
<dbReference type="GO" id="GO:0008195">
    <property type="term" value="F:phosphatidate phosphatase activity"/>
    <property type="evidence" value="ECO:0007669"/>
    <property type="project" value="TreeGrafter"/>
</dbReference>
<evidence type="ECO:0000256" key="3">
    <source>
        <dbReference type="ARBA" id="ARBA00022692"/>
    </source>
</evidence>
<dbReference type="InterPro" id="IPR036938">
    <property type="entry name" value="PAP2/HPO_sf"/>
</dbReference>
<dbReference type="GO" id="GO:0046839">
    <property type="term" value="P:phospholipid dephosphorylation"/>
    <property type="evidence" value="ECO:0007669"/>
    <property type="project" value="TreeGrafter"/>
</dbReference>
<dbReference type="WBParaSite" id="PTRK_0000514000.1">
    <property type="protein sequence ID" value="PTRK_0000514000.1"/>
    <property type="gene ID" value="PTRK_0000514000"/>
</dbReference>
<evidence type="ECO:0000256" key="1">
    <source>
        <dbReference type="ARBA" id="ARBA00004141"/>
    </source>
</evidence>
<dbReference type="PANTHER" id="PTHR10165:SF103">
    <property type="entry name" value="PHOSPHOLIPID PHOSPHATASE HOMOLOG 1.2 HOMOLOG"/>
    <property type="match status" value="1"/>
</dbReference>
<evidence type="ECO:0000313" key="8">
    <source>
        <dbReference type="Proteomes" id="UP000038045"/>
    </source>
</evidence>
<accession>A0A0N4ZC85</accession>
<protein>
    <submittedName>
        <fullName evidence="9">AcidPPc domain-containing protein</fullName>
    </submittedName>
</protein>
<dbReference type="STRING" id="131310.A0A0N4ZC85"/>
<evidence type="ECO:0000259" key="7">
    <source>
        <dbReference type="SMART" id="SM00014"/>
    </source>
</evidence>
<dbReference type="GO" id="GO:0006644">
    <property type="term" value="P:phospholipid metabolic process"/>
    <property type="evidence" value="ECO:0007669"/>
    <property type="project" value="InterPro"/>
</dbReference>
<dbReference type="GO" id="GO:0007165">
    <property type="term" value="P:signal transduction"/>
    <property type="evidence" value="ECO:0007669"/>
    <property type="project" value="TreeGrafter"/>
</dbReference>
<feature type="transmembrane region" description="Helical" evidence="6">
    <location>
        <begin position="206"/>
        <end position="227"/>
    </location>
</feature>
<dbReference type="InterPro" id="IPR043216">
    <property type="entry name" value="PAP-like"/>
</dbReference>
<feature type="transmembrane region" description="Helical" evidence="6">
    <location>
        <begin position="173"/>
        <end position="194"/>
    </location>
</feature>
<evidence type="ECO:0000256" key="6">
    <source>
        <dbReference type="SAM" id="Phobius"/>
    </source>
</evidence>
<feature type="transmembrane region" description="Helical" evidence="6">
    <location>
        <begin position="100"/>
        <end position="125"/>
    </location>
</feature>
<reference evidence="9" key="1">
    <citation type="submission" date="2017-02" db="UniProtKB">
        <authorList>
            <consortium name="WormBaseParasite"/>
        </authorList>
    </citation>
    <scope>IDENTIFICATION</scope>
</reference>
<evidence type="ECO:0000313" key="9">
    <source>
        <dbReference type="WBParaSite" id="PTRK_0000514000.1"/>
    </source>
</evidence>
<feature type="transmembrane region" description="Helical" evidence="6">
    <location>
        <begin position="58"/>
        <end position="79"/>
    </location>
</feature>
<evidence type="ECO:0000256" key="2">
    <source>
        <dbReference type="ARBA" id="ARBA00008816"/>
    </source>
</evidence>
<dbReference type="Proteomes" id="UP000038045">
    <property type="component" value="Unplaced"/>
</dbReference>
<keyword evidence="4 6" id="KW-1133">Transmembrane helix</keyword>
<keyword evidence="8" id="KW-1185">Reference proteome</keyword>
<comment type="similarity">
    <text evidence="2">Belongs to the PA-phosphatase related phosphoesterase family.</text>
</comment>
<feature type="transmembrane region" description="Helical" evidence="6">
    <location>
        <begin position="233"/>
        <end position="254"/>
    </location>
</feature>
<keyword evidence="3 6" id="KW-0812">Transmembrane</keyword>
<dbReference type="PANTHER" id="PTHR10165">
    <property type="entry name" value="LIPID PHOSPHATE PHOSPHATASE"/>
    <property type="match status" value="1"/>
</dbReference>
<dbReference type="AlphaFoldDB" id="A0A0N4ZC85"/>
<dbReference type="SUPFAM" id="SSF48317">
    <property type="entry name" value="Acid phosphatase/Vanadium-dependent haloperoxidase"/>
    <property type="match status" value="1"/>
</dbReference>
<keyword evidence="5 6" id="KW-0472">Membrane</keyword>
<dbReference type="InterPro" id="IPR000326">
    <property type="entry name" value="PAP2/HPO"/>
</dbReference>
<dbReference type="GO" id="GO:0005886">
    <property type="term" value="C:plasma membrane"/>
    <property type="evidence" value="ECO:0007669"/>
    <property type="project" value="TreeGrafter"/>
</dbReference>
<proteinExistence type="inferred from homology"/>
<sequence>MTEISKRCQQYIGILLITIFIRLLFYTISKIIGPRITPLPCDTKDISFPFKKSTVPSLPFSIAMYVITILIIMITEYYKMDGIKKEFIDKGKKPRFQRKVFLFVILKIFVLNQIGQCIVFCILRVSKYSVGKLRPNFMDICKPNLMNIPCINGFYKSYQCNSTSTDDLIDARLSFFSGHTAYGFYFAIFIIMYMFIQRTSLKGKKLAYISTPLWIAVATLVGISRVTDYKHHILDVIIGFVVGTSVAIGIALYFEKKIKEEEQIFICNDTIDDKITFKAKNKQIC</sequence>
<evidence type="ECO:0000256" key="4">
    <source>
        <dbReference type="ARBA" id="ARBA00022989"/>
    </source>
</evidence>
<name>A0A0N4ZC85_PARTI</name>
<organism evidence="8 9">
    <name type="scientific">Parastrongyloides trichosuri</name>
    <name type="common">Possum-specific nematode worm</name>
    <dbReference type="NCBI Taxonomy" id="131310"/>
    <lineage>
        <taxon>Eukaryota</taxon>
        <taxon>Metazoa</taxon>
        <taxon>Ecdysozoa</taxon>
        <taxon>Nematoda</taxon>
        <taxon>Chromadorea</taxon>
        <taxon>Rhabditida</taxon>
        <taxon>Tylenchina</taxon>
        <taxon>Panagrolaimomorpha</taxon>
        <taxon>Strongyloidoidea</taxon>
        <taxon>Strongyloididae</taxon>
        <taxon>Parastrongyloides</taxon>
    </lineage>
</organism>
<dbReference type="SMART" id="SM00014">
    <property type="entry name" value="acidPPc"/>
    <property type="match status" value="1"/>
</dbReference>
<feature type="domain" description="Phosphatidic acid phosphatase type 2/haloperoxidase" evidence="7">
    <location>
        <begin position="109"/>
        <end position="251"/>
    </location>
</feature>
<dbReference type="Gene3D" id="1.20.144.10">
    <property type="entry name" value="Phosphatidic acid phosphatase type 2/haloperoxidase"/>
    <property type="match status" value="1"/>
</dbReference>
<comment type="subcellular location">
    <subcellularLocation>
        <location evidence="1">Membrane</location>
        <topology evidence="1">Multi-pass membrane protein</topology>
    </subcellularLocation>
</comment>